<evidence type="ECO:0000256" key="1">
    <source>
        <dbReference type="SAM" id="MobiDB-lite"/>
    </source>
</evidence>
<dbReference type="NCBIfam" id="TIGR02595">
    <property type="entry name" value="PEP_CTERM"/>
    <property type="match status" value="1"/>
</dbReference>
<dbReference type="SUPFAM" id="SSF51126">
    <property type="entry name" value="Pectin lyase-like"/>
    <property type="match status" value="1"/>
</dbReference>
<evidence type="ECO:0000259" key="3">
    <source>
        <dbReference type="Pfam" id="PF07589"/>
    </source>
</evidence>
<sequence length="977" mass="88137">MRMGARVQQGAACMKNRRSMLSGVSVAALLMAQLVAGAPAYAASQSSVAGGGGAGYNAPGSGGLGGGVNDAVSGGGNGTANTGAGGGGGGYDSGLTFYSGGKGAAGPSPGGAGGAGGTGSNTPGSAGPAGTAGAAGNSGAPNGGGGGGGAGGTSLGKINAPTAEALSGVAGAGGNGGNGGNGFGLSGIGGAGGGGGAGAGALWVSSTFTLQSGTLQGGVGGAGGASGASVAGSGAPGGGGGGGGGGGIVFQGTTTVTVSSGTVQGGAGGAGGAGVGAGAGGGGGIGVYFVQYPSVLVNDGTIQGGAGGSGGANGAGGFGVQVGQVAGAAGGGAVVVNNGTIAGGLSGDGVTRANAIAFTGTGNVLSLGASQTTTGAVSNAGALTIDQTGTRLGGTGASATLSSAVVGSGALTVTAGVNTLTLSGANAYTGGTTITSGTLRIGGSGALGAGSYAGAILNAGTLEYSSSAAQTLSGVISGAGGIVKDASSSTLTLSGANTYTGGSAVNDGMLADGANGGFGTGAVTVNGGALASGYDEKVASLAVAGGGEADIAGGNFTANGGATIASGAALRFNGASGATFTGSVANAGAIVVGDGVHVSTSTVTGAVAGTGSITVGGVGGSAGATLKIGGTTNSVGTLTVNAGGALAFSGGGSPVLTVSADYVNANSGSGDSFNPTAGVTGGAIDAAGTGTLQTVTGAKVTNGGTAAPTLALGAVHVGGSTTQSFAIANTGVNDPSLRGAIQTTGISSAELSGLTAGNFGPIASGGSTGTYAITFTGTQAGALAGQSVRVVSNFSNIATQTVNLTGAAYAYADPEFSRTGGVGALTGGGTAYTLDFGTLKAGTTVSAALDVLNALMNGASAEYTDLLSGEFATAAGPFSLSGFDAFSGVAGGDGYSALSIGFDPTTGGFFTEVVTLDASSDNTAGLGSTALGPITLTIEANVQQAVPEPSTWAMMGLGLLGLGFAGARSRRKAAVAG</sequence>
<feature type="compositionally biased region" description="Gly residues" evidence="1">
    <location>
        <begin position="106"/>
        <end position="119"/>
    </location>
</feature>
<feature type="chain" id="PRO_5017065855" evidence="2">
    <location>
        <begin position="43"/>
        <end position="977"/>
    </location>
</feature>
<accession>A0A366FQ29</accession>
<feature type="compositionally biased region" description="Low complexity" evidence="1">
    <location>
        <begin position="120"/>
        <end position="140"/>
    </location>
</feature>
<dbReference type="AlphaFoldDB" id="A0A366FQ29"/>
<feature type="domain" description="Ice-binding protein C-terminal" evidence="3">
    <location>
        <begin position="945"/>
        <end position="970"/>
    </location>
</feature>
<dbReference type="InterPro" id="IPR011050">
    <property type="entry name" value="Pectin_lyase_fold/virulence"/>
</dbReference>
<dbReference type="InterPro" id="IPR013424">
    <property type="entry name" value="Ice-binding_C"/>
</dbReference>
<feature type="signal peptide" evidence="2">
    <location>
        <begin position="1"/>
        <end position="42"/>
    </location>
</feature>
<protein>
    <submittedName>
        <fullName evidence="4">Putative secreted protein with PEP-CTERM sorting signal</fullName>
    </submittedName>
</protein>
<proteinExistence type="predicted"/>
<dbReference type="Proteomes" id="UP000253529">
    <property type="component" value="Unassembled WGS sequence"/>
</dbReference>
<gene>
    <name evidence="4" type="ORF">DFR50_10439</name>
</gene>
<comment type="caution">
    <text evidence="4">The sequence shown here is derived from an EMBL/GenBank/DDBJ whole genome shotgun (WGS) entry which is preliminary data.</text>
</comment>
<evidence type="ECO:0000256" key="2">
    <source>
        <dbReference type="SAM" id="SignalP"/>
    </source>
</evidence>
<organism evidence="4 5">
    <name type="scientific">Roseiarcus fermentans</name>
    <dbReference type="NCBI Taxonomy" id="1473586"/>
    <lineage>
        <taxon>Bacteria</taxon>
        <taxon>Pseudomonadati</taxon>
        <taxon>Pseudomonadota</taxon>
        <taxon>Alphaproteobacteria</taxon>
        <taxon>Hyphomicrobiales</taxon>
        <taxon>Roseiarcaceae</taxon>
        <taxon>Roseiarcus</taxon>
    </lineage>
</organism>
<feature type="region of interest" description="Disordered" evidence="1">
    <location>
        <begin position="106"/>
        <end position="149"/>
    </location>
</feature>
<dbReference type="EMBL" id="QNRK01000004">
    <property type="protein sequence ID" value="RBP16762.1"/>
    <property type="molecule type" value="Genomic_DNA"/>
</dbReference>
<reference evidence="4 5" key="1">
    <citation type="submission" date="2018-06" db="EMBL/GenBank/DDBJ databases">
        <title>Genomic Encyclopedia of Type Strains, Phase IV (KMG-IV): sequencing the most valuable type-strain genomes for metagenomic binning, comparative biology and taxonomic classification.</title>
        <authorList>
            <person name="Goeker M."/>
        </authorList>
    </citation>
    <scope>NUCLEOTIDE SEQUENCE [LARGE SCALE GENOMIC DNA]</scope>
    <source>
        <strain evidence="4 5">DSM 24875</strain>
    </source>
</reference>
<keyword evidence="5" id="KW-1185">Reference proteome</keyword>
<name>A0A366FQ29_9HYPH</name>
<evidence type="ECO:0000313" key="5">
    <source>
        <dbReference type="Proteomes" id="UP000253529"/>
    </source>
</evidence>
<evidence type="ECO:0000313" key="4">
    <source>
        <dbReference type="EMBL" id="RBP16762.1"/>
    </source>
</evidence>
<dbReference type="Pfam" id="PF07589">
    <property type="entry name" value="PEP-CTERM"/>
    <property type="match status" value="1"/>
</dbReference>
<keyword evidence="2" id="KW-0732">Signal</keyword>